<dbReference type="OrthoDB" id="8240057at2759"/>
<evidence type="ECO:0000256" key="1">
    <source>
        <dbReference type="SAM" id="MobiDB-lite"/>
    </source>
</evidence>
<proteinExistence type="predicted"/>
<reference evidence="2 3" key="1">
    <citation type="journal article" date="2019" name="Commun. Biol.">
        <title>The bagworm genome reveals a unique fibroin gene that provides high tensile strength.</title>
        <authorList>
            <person name="Kono N."/>
            <person name="Nakamura H."/>
            <person name="Ohtoshi R."/>
            <person name="Tomita M."/>
            <person name="Numata K."/>
            <person name="Arakawa K."/>
        </authorList>
    </citation>
    <scope>NUCLEOTIDE SEQUENCE [LARGE SCALE GENOMIC DNA]</scope>
</reference>
<comment type="caution">
    <text evidence="2">The sequence shown here is derived from an EMBL/GenBank/DDBJ whole genome shotgun (WGS) entry which is preliminary data.</text>
</comment>
<feature type="compositionally biased region" description="Basic and acidic residues" evidence="1">
    <location>
        <begin position="1"/>
        <end position="19"/>
    </location>
</feature>
<dbReference type="AlphaFoldDB" id="A0A4C1WAC8"/>
<protein>
    <submittedName>
        <fullName evidence="2">Uncharacterized protein</fullName>
    </submittedName>
</protein>
<gene>
    <name evidence="2" type="ORF">EVAR_96383_1</name>
</gene>
<name>A0A4C1WAC8_EUMVA</name>
<evidence type="ECO:0000313" key="3">
    <source>
        <dbReference type="Proteomes" id="UP000299102"/>
    </source>
</evidence>
<feature type="region of interest" description="Disordered" evidence="1">
    <location>
        <begin position="1"/>
        <end position="35"/>
    </location>
</feature>
<accession>A0A4C1WAC8</accession>
<organism evidence="2 3">
    <name type="scientific">Eumeta variegata</name>
    <name type="common">Bagworm moth</name>
    <name type="synonym">Eumeta japonica</name>
    <dbReference type="NCBI Taxonomy" id="151549"/>
    <lineage>
        <taxon>Eukaryota</taxon>
        <taxon>Metazoa</taxon>
        <taxon>Ecdysozoa</taxon>
        <taxon>Arthropoda</taxon>
        <taxon>Hexapoda</taxon>
        <taxon>Insecta</taxon>
        <taxon>Pterygota</taxon>
        <taxon>Neoptera</taxon>
        <taxon>Endopterygota</taxon>
        <taxon>Lepidoptera</taxon>
        <taxon>Glossata</taxon>
        <taxon>Ditrysia</taxon>
        <taxon>Tineoidea</taxon>
        <taxon>Psychidae</taxon>
        <taxon>Oiketicinae</taxon>
        <taxon>Eumeta</taxon>
    </lineage>
</organism>
<sequence length="105" mass="11558">MERAFQDQSWDSHKTVHDCRGRKRLKAPEQINDGADTTTAEAIEAMQVDDSSDSGAGATSRRITVVSIANTHSAPRAGGFADLWRRDGRAELLDVRRHRPEDVGA</sequence>
<dbReference type="EMBL" id="BGZK01000522">
    <property type="protein sequence ID" value="GBP48346.1"/>
    <property type="molecule type" value="Genomic_DNA"/>
</dbReference>
<keyword evidence="3" id="KW-1185">Reference proteome</keyword>
<dbReference type="Proteomes" id="UP000299102">
    <property type="component" value="Unassembled WGS sequence"/>
</dbReference>
<evidence type="ECO:0000313" key="2">
    <source>
        <dbReference type="EMBL" id="GBP48346.1"/>
    </source>
</evidence>